<dbReference type="OrthoDB" id="9949315at2759"/>
<dbReference type="eggNOG" id="KOG2177">
    <property type="taxonomic scope" value="Eukaryota"/>
</dbReference>
<feature type="compositionally biased region" description="Basic and acidic residues" evidence="13">
    <location>
        <begin position="1184"/>
        <end position="1193"/>
    </location>
</feature>
<dbReference type="FunFam" id="2.60.120.920:FF:000038">
    <property type="entry name" value="cardiomyopathy-associated protein 5"/>
    <property type="match status" value="1"/>
</dbReference>
<dbReference type="STRING" id="10116.ENSRNOP00000064514"/>
<feature type="compositionally biased region" description="Polar residues" evidence="13">
    <location>
        <begin position="1073"/>
        <end position="1083"/>
    </location>
</feature>
<accession>M0R557</accession>
<evidence type="ECO:0000256" key="5">
    <source>
        <dbReference type="ARBA" id="ARBA00022553"/>
    </source>
</evidence>
<feature type="domain" description="Fibronectin type-III" evidence="15">
    <location>
        <begin position="3578"/>
        <end position="3679"/>
    </location>
</feature>
<feature type="compositionally biased region" description="Low complexity" evidence="13">
    <location>
        <begin position="7"/>
        <end position="17"/>
    </location>
</feature>
<feature type="compositionally biased region" description="Basic and acidic residues" evidence="13">
    <location>
        <begin position="1829"/>
        <end position="1845"/>
    </location>
</feature>
<evidence type="ECO:0000256" key="8">
    <source>
        <dbReference type="ARBA" id="ARBA00023054"/>
    </source>
</evidence>
<dbReference type="PANTHER" id="PTHR24099:SF7">
    <property type="entry name" value="CARDIOMYOPATHY-ASSOCIATED PROTEIN 5"/>
    <property type="match status" value="1"/>
</dbReference>
<dbReference type="GO" id="GO:0014733">
    <property type="term" value="P:regulation of skeletal muscle adaptation"/>
    <property type="evidence" value="ECO:0000266"/>
    <property type="project" value="RGD"/>
</dbReference>
<evidence type="ECO:0000256" key="4">
    <source>
        <dbReference type="ARBA" id="ARBA00022490"/>
    </source>
</evidence>
<feature type="compositionally biased region" description="Low complexity" evidence="13">
    <location>
        <begin position="1313"/>
        <end position="1331"/>
    </location>
</feature>
<feature type="compositionally biased region" description="Basic and acidic residues" evidence="13">
    <location>
        <begin position="1977"/>
        <end position="1991"/>
    </location>
</feature>
<gene>
    <name evidence="16 18" type="primary">Cmya5</name>
</gene>
<dbReference type="FunFam" id="2.60.40.10:FF:000985">
    <property type="entry name" value="Cardiomyopathy associated 5"/>
    <property type="match status" value="1"/>
</dbReference>
<dbReference type="SUPFAM" id="SSF49265">
    <property type="entry name" value="Fibronectin type III"/>
    <property type="match status" value="1"/>
</dbReference>
<feature type="region of interest" description="Disordered" evidence="13">
    <location>
        <begin position="595"/>
        <end position="785"/>
    </location>
</feature>
<feature type="compositionally biased region" description="Basic and acidic residues" evidence="13">
    <location>
        <begin position="1933"/>
        <end position="1968"/>
    </location>
</feature>
<dbReference type="GO" id="GO:0048471">
    <property type="term" value="C:perinuclear region of cytoplasm"/>
    <property type="evidence" value="ECO:0007669"/>
    <property type="project" value="UniProtKB-SubCell"/>
</dbReference>
<dbReference type="CDD" id="cd00063">
    <property type="entry name" value="FN3"/>
    <property type="match status" value="2"/>
</dbReference>
<feature type="compositionally biased region" description="Polar residues" evidence="13">
    <location>
        <begin position="272"/>
        <end position="283"/>
    </location>
</feature>
<dbReference type="CTD" id="202333"/>
<feature type="domain" description="B30.2/SPRY" evidence="14">
    <location>
        <begin position="3754"/>
        <end position="3939"/>
    </location>
</feature>
<evidence type="ECO:0000256" key="12">
    <source>
        <dbReference type="ARBA" id="ARBA00079016"/>
    </source>
</evidence>
<dbReference type="SMART" id="SM00449">
    <property type="entry name" value="SPRY"/>
    <property type="match status" value="1"/>
</dbReference>
<evidence type="ECO:0000256" key="3">
    <source>
        <dbReference type="ARBA" id="ARBA00004556"/>
    </source>
</evidence>
<reference evidence="16" key="2">
    <citation type="submission" date="2024-01" db="EMBL/GenBank/DDBJ databases">
        <title>GRCr8: a new rat reference genome assembly contstructed from accurate long reads and long range scaffolding.</title>
        <authorList>
            <person name="Doris P.A."/>
            <person name="Kalbfleisch T."/>
            <person name="Li K."/>
            <person name="Howe K."/>
            <person name="Wood J."/>
        </authorList>
    </citation>
    <scope>NUCLEOTIDE SEQUENCE [LARGE SCALE GENOMIC DNA]</scope>
    <source>
        <strain evidence="16">Brown Norway</strain>
    </source>
</reference>
<feature type="compositionally biased region" description="Acidic residues" evidence="13">
    <location>
        <begin position="710"/>
        <end position="726"/>
    </location>
</feature>
<feature type="compositionally biased region" description="Polar residues" evidence="13">
    <location>
        <begin position="1339"/>
        <end position="1349"/>
    </location>
</feature>
<dbReference type="GO" id="GO:0004864">
    <property type="term" value="F:protein phosphatase inhibitor activity"/>
    <property type="evidence" value="ECO:0000266"/>
    <property type="project" value="RGD"/>
</dbReference>
<feature type="compositionally biased region" description="Basic and acidic residues" evidence="13">
    <location>
        <begin position="343"/>
        <end position="352"/>
    </location>
</feature>
<dbReference type="GO" id="GO:0043034">
    <property type="term" value="C:costamere"/>
    <property type="evidence" value="ECO:0000266"/>
    <property type="project" value="RGD"/>
</dbReference>
<keyword evidence="4" id="KW-0963">Cytoplasm</keyword>
<evidence type="ECO:0000313" key="16">
    <source>
        <dbReference type="Ensembl" id="ENSRNOP00000064514.2"/>
    </source>
</evidence>
<feature type="compositionally biased region" description="Basic and acidic residues" evidence="13">
    <location>
        <begin position="1477"/>
        <end position="1486"/>
    </location>
</feature>
<feature type="compositionally biased region" description="Basic and acidic residues" evidence="13">
    <location>
        <begin position="2029"/>
        <end position="2039"/>
    </location>
</feature>
<dbReference type="FunCoup" id="M0R557">
    <property type="interactions" value="90"/>
</dbReference>
<feature type="region of interest" description="Disordered" evidence="13">
    <location>
        <begin position="3084"/>
        <end position="3116"/>
    </location>
</feature>
<dbReference type="Gene3D" id="2.60.120.920">
    <property type="match status" value="1"/>
</dbReference>
<proteinExistence type="evidence at protein level"/>
<feature type="compositionally biased region" description="Basic and acidic residues" evidence="13">
    <location>
        <begin position="1727"/>
        <end position="1741"/>
    </location>
</feature>
<dbReference type="RefSeq" id="NP_001420184.1">
    <property type="nucleotide sequence ID" value="NM_001433255.1"/>
</dbReference>
<feature type="compositionally biased region" description="Polar residues" evidence="13">
    <location>
        <begin position="830"/>
        <end position="861"/>
    </location>
</feature>
<sequence length="3943" mass="433592">MASSDSGLAAQGLLGWGAEEEEPETEEESEGEGEETAAESEEEPDARLSDEDEEGKIKQECIISDPSFSMVAVQREDSGITWETNSSRSSTPWASEESQTSGICSLEGSALTSPPGSVSFIMDEVKRTRKRTQKSKRGSPSLRRKGSKKRNSLESQDVLTNQEDGPLISEKPVLNTEKEKSSIGTYDKTRRKKTESNTPPITGAIYKEHKPLVLKPVYIGTVQYKIKMFNSVKEELIPLQFYGTLPKGYVIKEIHYRRGKESSISLEPDLSNGGSNIASQRKLAQSPEEDRARELAPPWRGALSKGSMTSLFSHEEQKKTYTDSLLNATSSTEHTLPSYSRNDTADQEEHLRPSQTVQQQPADESKTYRTEPPSTPATMVPERAKEELEQNSQGMESSEDASGLSGLANDVEQEGMVSVNHSMSWEAEKESLKTGPSRPGPAIQEGFEPDMEELEPISREKMEPVSEPVTSSEPIDHREEEHAPEPIDHREEEHAPEPLVHREEEHAPEPLVHREEEHAPEPIVHREEEHAPEPIVHREEEHAPEPIVHREEEHAPEPIDHREEHAPEPLVHREEEHAPEPLVHREEEHAPEPIVHREQEHAPEPIVHREKHAPEPIVHREEEHAPEPIVRREEEHAPEPIVHREEEHAPEPLVHREKHAPEPIVHREEEHAPEPIVHREEEHAPEPLLSLASQEVESGAETSLPITDTIEPEDSSLEEEIIELDYPESPLVSEKDSPLPLSPEVEHRKEPILPSQMTFTPEHITLSEEEREESESVSTDSAFVSEYSVLQDLNRKSEKLEVEAVSVSDVKSSEPAVFSEDEEERESYSPAVTSVSEHSLSPSTTEKTSSTQSPLFSTVSPDNLVLSGDEASETEASDSLSATEYSGPAHVQELLVRAGDPKLPLKSQHVSEPIIQTEDEKEDIGLLSSAVDATSEYPHSPSLSEKASECHLPPLATTLRHAALSEDEGLESGSFVSDSKLPFKPSVPQSATQEPPEKTGDDTPQFKPKGLAEPTILLEEEKEAIELSSSSEVPAAERTLPPQTTELLSESQAPPSWPTSSEQEGLSEERSGEGQQRSFSSTPELVHTSPLLLKGASSPSALSEPGQEEDSIGPLSPDSAFASEFSFSPYPTQELERRELGRDSPLCLTSPSEHTVLSDEDTEEAELFSPDSASQVSIPPYRIAETERNKVEADELLPMSPVPDFPYFSGADEEETGSSVATPVPEHSAPSKERKEEPFPSIPVFEDLSLPPSAVMTTTGQAETKPDVPTVSTSVSEYLILAQRQKTQASLEPEAEDVVPPPLTSGWEETDAKSSSTASTIAASASAVSSVVKEETASILSTSQFSVSPESARVPKTEREPKASLTLTSAEEQMALPKVRREEIVPDSQEATAHKSQDQTPEPQPPNVPGSGMRYSVLSDMGDEPKADVKPDLAPAVTSELEQRMLSKNEPEVVKPHSPPEETSISGRKVLSAVQKEVKQESKITRELPAASSGIEREVEHHPPAPTALPALREETERETKASVSATPVPVTKLDSNSAALGRDEILTDSSLAGPAEHPGFKGVGERGLGSGEPSLTMSAADPTVLRAGEKEPIKEAAAVLDSSSFRGSAWPEAEEKGRLESSLSLSSPSELSDWSKVETEEVKRGWPGAKVPSDVAAETGVEDKRGISLSPAPESKESTSPQKKNLVSVSEVLRPEPKLPIDLWSEVEREDTEPPPSQVSPTPKHTVPDDKPEEMTRSPDSENLVSDDLAPTLLALRDEMNGQAEETSSPVLGSFLSGKEELVKLPPEPKKPKRFSEAPTVGLELTDSRDRDGSLGIEIVKPSVLEKGPTELRSAGKEQEEHRGLPVPATSPLETASSDLPIKQKELKKTLPEGQAVKVPDVGSSFAEKPDLGIKQLAQRKENLEQPKPFMTAEPADVIGTEVKETLISPKDNTRMLDKPDGLVSQHEDRKPGPRQLESSESKDLMPEKLGAAPLDSDHTPGIRKQEEPHLPLQEQASILRVSSGKVETFTTKTYLSEETEAVVPVGKTDRGRAEERQNSSFMESENSVSEKTNAEFPKPCKEDVQMELKLPLGRTIQKSGTGPSVEQATPIPASSAHFLAEVVEPTVGKNQEASIAPVSGEKPSQEPTRVQSKAVGDAEEGRKLAPDVQVPAVKANVAPQPPETPGVTQKPSEKSLVAEQCLPAEKGKKGISSFKSWMSSLLFGSSTPDNKVADNKDLETQPSPSLEKALTAVEPKGAVPAEVTVAEKPGVHSLPEVTVKLGEEPRGGEKLTFLPNTDVLKQPASNSENYGKKGLPGFSEGMGENLATSAGDEHPGIHPRSPMGEKVGMEEAQNTAPLHVTESQRHQKPEIAPPSMWSISVLKEEPSSGHKEAQLLSSDVVDRTPQRPESTLSAFARMDSEKQAPVSLPVESEDSLIDLGEDRLRQEMPKPTSLERHEEEVERPAVEKDGWGTRSFSLAGEKGLAEKQEIMAPLEVGENKAVGKLQMMPESRPFKSEGSKAAERLEQRISPREELMEKPSKTLASERREKEAQERVFPEGEKEGGLSSSPAAAMPVPGASAISWDKAQPPSPVKPPPVIEKPEHIFTEVYPEIGERKAAETKPHPQEEGKTLVEKTKASRVEPPHGEEVDGHSFTQGGNLELEKSRESRVDLKEERRQFVMPELSLAASVAAEDGHAQPRPLSRAAERTAGHITDETNNLGPPTLETSLEQTAKKQETRSDRPTVHTIQTSKDHPEEMPKQSVLISKRHLEAMEDVHRNEPLSSAASSYTQFMLSASAVSADGAPPVGGTPQEPEGTSGKGEEFSVTSKPAGLSEEQKSAFSIISEGCEILNIHAPAFIPSVDQEESEQMQDNLQYLEEKSSFKSISVCDERKAVASHKTQKSELEVPDRKITSPTENEPKESYQTKEETATGSRSGDFTSIQPGVSGEEDYFEKYTLIDYNLSPGSERQKSTVEGSSEEATETLTSFPESSAEQTLDHEYDLVKLDESFYGPEKNGSKSSHAEMPKSLVIQKPSEENAPKGVGVDVDSRSPGMPLFDVEEGVLSRRQIFPTTPKAVNPELLEEPPALSFFYKDLYEGALGEKNEGETASEGGSVDSETSFPRRHSDTDDGTGMYFEKYVLKDDILHDESVNQEDQGQSLEEKPVGENGSQQLRIAESEIGRKPGTSFWERNLEEQHKVIDREGEPVSHTETLNEVATQQKAPVTEQVTAITQEMSYAVPFQDTHRVRTSEPSSQGHEAGNASPEVNLNVPVQVSFPEEESTAGATYAPEVSQEELVPCVSREERLHNIPVQDEYDFVDSLNQEIVSQGILPGEPYSEAPPKEVLPQGTESLSHAGERELMSEGEPRKSASQEEWDRGGEDQSARESVTTKTQKEQKKAQVDSYCYTCKSLVSEMDKVLDIHKHHEVSALDTAISAVKVQLGEFLENLQEKSLRIEAFVSEIESFFNTIEEKCSKNEKRLEMQNEEMMKKVLAQYDEKAQSFEEVKKKKMEFLHDQMVHFLQSMDTAKDTLETIVREAEELDETVFLASFEEINERLLSAMESTASLENMPAAFSLFEHYDDSSARGDQMLKQVAVPQPPRLEPQEPNSATSTTIAVYWSVNKEDVVDSFQVYCVEEPQDDQEINELVEEYRLTVKESCCIFEDLEPDRCYQVWVMAVNFTGCSLPSERAIFRTAPFTPVIHVEDCTVCWNTATVRWRPANPEATETYTLEYCRQHSPEGEGLRSFSGIKGLQLKVNLSPNDNYFFYVRATNASGTSEQSEAALISTRGTRFLLLRETAHPALQISSNGTVISFSERRRLTEIPSVLGEELPACGQHYWETTVTDSPAYRLGICSSSAVRAGALGQGESSWYMHCSEPQRYTFFYSGIVSEVHATERPARVGILLDYTNQRLLFVNAESGQLLFTVRHRFNEGVHPAFALEKPGKCTLHLGLEPPDSVRHK</sequence>
<reference evidence="16" key="4">
    <citation type="submission" date="2025-09" db="UniProtKB">
        <authorList>
            <consortium name="Ensembl"/>
        </authorList>
    </citation>
    <scope>IDENTIFICATION</scope>
    <source>
        <strain evidence="16">Brown Norway</strain>
    </source>
</reference>
<feature type="compositionally biased region" description="Pro residues" evidence="13">
    <location>
        <begin position="2571"/>
        <end position="2581"/>
    </location>
</feature>
<evidence type="ECO:0000256" key="11">
    <source>
        <dbReference type="ARBA" id="ARBA00072756"/>
    </source>
</evidence>
<dbReference type="InterPro" id="IPR013783">
    <property type="entry name" value="Ig-like_fold"/>
</dbReference>
<feature type="region of interest" description="Disordered" evidence="13">
    <location>
        <begin position="3181"/>
        <end position="3205"/>
    </location>
</feature>
<feature type="compositionally biased region" description="Basic and acidic residues" evidence="13">
    <location>
        <begin position="1441"/>
        <end position="1460"/>
    </location>
</feature>
<dbReference type="InterPro" id="IPR001870">
    <property type="entry name" value="B30.2/SPRY"/>
</dbReference>
<dbReference type="PROSITE" id="PS50188">
    <property type="entry name" value="B302_SPRY"/>
    <property type="match status" value="1"/>
</dbReference>
<feature type="region of interest" description="Disordered" evidence="13">
    <location>
        <begin position="2782"/>
        <end position="2820"/>
    </location>
</feature>
<feature type="compositionally biased region" description="Basic and acidic residues" evidence="13">
    <location>
        <begin position="2597"/>
        <end position="2633"/>
    </location>
</feature>
<comment type="subcellular location">
    <subcellularLocation>
        <location evidence="10">Cytoplasm</location>
        <location evidence="10">Myofibril</location>
        <location evidence="10">Sarcomere</location>
        <location evidence="10">M line</location>
    </subcellularLocation>
    <subcellularLocation>
        <location evidence="3">Cytoplasm</location>
        <location evidence="3">Perinuclear region</location>
    </subcellularLocation>
    <subcellularLocation>
        <location evidence="1">Nucleus</location>
    </subcellularLocation>
    <subcellularLocation>
        <location evidence="2">Sarcoplasmic reticulum</location>
    </subcellularLocation>
</comment>
<feature type="compositionally biased region" description="Basic and acidic residues" evidence="13">
    <location>
        <begin position="2883"/>
        <end position="2912"/>
    </location>
</feature>
<dbReference type="SMART" id="SM00060">
    <property type="entry name" value="FN3"/>
    <property type="match status" value="2"/>
</dbReference>
<feature type="region of interest" description="Disordered" evidence="13">
    <location>
        <begin position="2258"/>
        <end position="2456"/>
    </location>
</feature>
<feature type="compositionally biased region" description="Basic and acidic residues" evidence="13">
    <location>
        <begin position="1353"/>
        <end position="1362"/>
    </location>
</feature>
<dbReference type="GO" id="GO:0031430">
    <property type="term" value="C:M band"/>
    <property type="evidence" value="ECO:0007669"/>
    <property type="project" value="UniProtKB-SubCell"/>
</dbReference>
<dbReference type="GeneTree" id="ENSGT00940000159696"/>
<evidence type="ECO:0007829" key="19">
    <source>
        <dbReference type="PubMed" id="22673903"/>
    </source>
</evidence>
<reference evidence="16" key="3">
    <citation type="submission" date="2025-08" db="UniProtKB">
        <authorList>
            <consortium name="Ensembl"/>
        </authorList>
    </citation>
    <scope>IDENTIFICATION</scope>
    <source>
        <strain evidence="16">Brown Norway</strain>
    </source>
</reference>
<feature type="region of interest" description="Disordered" evidence="13">
    <location>
        <begin position="262"/>
        <end position="305"/>
    </location>
</feature>
<dbReference type="InterPro" id="IPR013320">
    <property type="entry name" value="ConA-like_dom_sf"/>
</dbReference>
<dbReference type="HOGENOM" id="CLU_000269_0_0_1"/>
<feature type="compositionally biased region" description="Basic and acidic residues" evidence="13">
    <location>
        <begin position="1229"/>
        <end position="1238"/>
    </location>
</feature>
<feature type="compositionally biased region" description="Gly residues" evidence="13">
    <location>
        <begin position="1562"/>
        <end position="1571"/>
    </location>
</feature>
<feature type="compositionally biased region" description="Basic and acidic residues" evidence="13">
    <location>
        <begin position="595"/>
        <end position="685"/>
    </location>
</feature>
<feature type="compositionally biased region" description="Polar residues" evidence="13">
    <location>
        <begin position="81"/>
        <end position="103"/>
    </location>
</feature>
<feature type="region of interest" description="Disordered" evidence="13">
    <location>
        <begin position="3128"/>
        <end position="3163"/>
    </location>
</feature>
<feature type="compositionally biased region" description="Basic and acidic residues" evidence="13">
    <location>
        <begin position="3181"/>
        <end position="3190"/>
    </location>
</feature>
<dbReference type="InterPro" id="IPR003961">
    <property type="entry name" value="FN3_dom"/>
</dbReference>
<feature type="compositionally biased region" description="Polar residues" evidence="13">
    <location>
        <begin position="3191"/>
        <end position="3205"/>
    </location>
</feature>
<name>M0R557_RAT</name>
<feature type="compositionally biased region" description="Basic and acidic residues" evidence="13">
    <location>
        <begin position="474"/>
        <end position="583"/>
    </location>
</feature>
<feature type="region of interest" description="Disordered" evidence="13">
    <location>
        <begin position="328"/>
        <end position="583"/>
    </location>
</feature>
<dbReference type="Bgee" id="ENSRNOG00000023803">
    <property type="expression patterns" value="Expressed in skeletal muscle tissue and 14 other cell types or tissues"/>
</dbReference>
<dbReference type="GO" id="GO:0005634">
    <property type="term" value="C:nucleus"/>
    <property type="evidence" value="ECO:0007669"/>
    <property type="project" value="UniProtKB-SubCell"/>
</dbReference>
<feature type="compositionally biased region" description="Polar residues" evidence="13">
    <location>
        <begin position="2965"/>
        <end position="2977"/>
    </location>
</feature>
<feature type="compositionally biased region" description="Polar residues" evidence="13">
    <location>
        <begin position="353"/>
        <end position="362"/>
    </location>
</feature>
<dbReference type="InterPro" id="IPR050617">
    <property type="entry name" value="E3_ligase_FN3/SPRY"/>
</dbReference>
<feature type="region of interest" description="Disordered" evidence="13">
    <location>
        <begin position="798"/>
        <end position="885"/>
    </location>
</feature>
<feature type="compositionally biased region" description="Polar residues" evidence="13">
    <location>
        <begin position="691"/>
        <end position="706"/>
    </location>
</feature>
<feature type="region of interest" description="Disordered" evidence="13">
    <location>
        <begin position="1287"/>
        <end position="1465"/>
    </location>
</feature>
<dbReference type="OMA" id="KPNLAPN"/>
<feature type="compositionally biased region" description="Basic and acidic residues" evidence="13">
    <location>
        <begin position="2643"/>
        <end position="2656"/>
    </location>
</feature>
<feature type="compositionally biased region" description="Acidic residues" evidence="13">
    <location>
        <begin position="18"/>
        <end position="44"/>
    </location>
</feature>
<dbReference type="SMR" id="M0R557"/>
<feature type="compositionally biased region" description="Basic residues" evidence="13">
    <location>
        <begin position="127"/>
        <end position="150"/>
    </location>
</feature>
<dbReference type="PROSITE" id="PS50853">
    <property type="entry name" value="FN3"/>
    <property type="match status" value="2"/>
</dbReference>
<dbReference type="GlyGen" id="M0R557">
    <property type="glycosylation" value="5 sites, 1 O-linked glycan (1 site)"/>
</dbReference>
<dbReference type="InterPro" id="IPR036116">
    <property type="entry name" value="FN3_sf"/>
</dbReference>
<feature type="compositionally biased region" description="Basic and acidic residues" evidence="13">
    <location>
        <begin position="2364"/>
        <end position="2375"/>
    </location>
</feature>
<keyword evidence="6" id="KW-0677">Repeat</keyword>
<feature type="region of interest" description="Disordered" evidence="13">
    <location>
        <begin position="1869"/>
        <end position="1888"/>
    </location>
</feature>
<feature type="compositionally biased region" description="Polar residues" evidence="13">
    <location>
        <begin position="1041"/>
        <end position="1064"/>
    </location>
</feature>
<dbReference type="iPTMnet" id="M0R557"/>
<dbReference type="GO" id="GO:0016529">
    <property type="term" value="C:sarcoplasmic reticulum"/>
    <property type="evidence" value="ECO:0007669"/>
    <property type="project" value="UniProtKB-SubCell"/>
</dbReference>
<feature type="region of interest" description="Disordered" evidence="13">
    <location>
        <begin position="1477"/>
        <end position="1862"/>
    </location>
</feature>
<feature type="compositionally biased region" description="Polar residues" evidence="13">
    <location>
        <begin position="2913"/>
        <end position="2926"/>
    </location>
</feature>
<feature type="compositionally biased region" description="Polar residues" evidence="13">
    <location>
        <begin position="153"/>
        <end position="163"/>
    </location>
</feature>
<feature type="region of interest" description="Disordered" evidence="13">
    <location>
        <begin position="2597"/>
        <end position="2656"/>
    </location>
</feature>
<feature type="compositionally biased region" description="Polar residues" evidence="13">
    <location>
        <begin position="328"/>
        <end position="342"/>
    </location>
</feature>
<feature type="compositionally biased region" description="Polar residues" evidence="13">
    <location>
        <begin position="1679"/>
        <end position="1689"/>
    </location>
</feature>
<evidence type="ECO:0000256" key="6">
    <source>
        <dbReference type="ARBA" id="ARBA00022737"/>
    </source>
</evidence>
<dbReference type="KEGG" id="rno:688915"/>
<feature type="compositionally biased region" description="Low complexity" evidence="13">
    <location>
        <begin position="1621"/>
        <end position="1633"/>
    </location>
</feature>
<feature type="compositionally biased region" description="Polar residues" evidence="13">
    <location>
        <begin position="2698"/>
        <end position="2713"/>
    </location>
</feature>
<feature type="compositionally biased region" description="Basic and acidic residues" evidence="13">
    <location>
        <begin position="45"/>
        <end position="59"/>
    </location>
</feature>
<dbReference type="PaxDb" id="10116-ENSRNOP00000064514"/>
<dbReference type="AGR" id="RGD:1582992"/>
<feature type="region of interest" description="Disordered" evidence="13">
    <location>
        <begin position="2945"/>
        <end position="3038"/>
    </location>
</feature>
<feature type="region of interest" description="Disordered" evidence="13">
    <location>
        <begin position="2672"/>
        <end position="2742"/>
    </location>
</feature>
<feature type="compositionally biased region" description="Basic and acidic residues" evidence="13">
    <location>
        <begin position="1512"/>
        <end position="1521"/>
    </location>
</feature>
<evidence type="ECO:0000313" key="17">
    <source>
        <dbReference type="Proteomes" id="UP000002494"/>
    </source>
</evidence>
<feature type="region of interest" description="Disordered" evidence="13">
    <location>
        <begin position="2486"/>
        <end position="2584"/>
    </location>
</feature>
<evidence type="ECO:0000259" key="15">
    <source>
        <dbReference type="PROSITE" id="PS50853"/>
    </source>
</evidence>
<feature type="compositionally biased region" description="Basic and acidic residues" evidence="13">
    <location>
        <begin position="1634"/>
        <end position="1645"/>
    </location>
</feature>
<dbReference type="Ensembl" id="ENSRNOT00000073710.5">
    <property type="protein sequence ID" value="ENSRNOP00000064514.2"/>
    <property type="gene ID" value="ENSRNOG00000023803.9"/>
</dbReference>
<keyword evidence="17" id="KW-1185">Reference proteome</keyword>
<dbReference type="PhosphoSitePlus" id="M0R557"/>
<dbReference type="SUPFAM" id="SSF49899">
    <property type="entry name" value="Concanavalin A-like lectins/glucanases"/>
    <property type="match status" value="1"/>
</dbReference>
<keyword evidence="5" id="KW-0597">Phosphoprotein</keyword>
<feature type="region of interest" description="Disordered" evidence="13">
    <location>
        <begin position="1903"/>
        <end position="1999"/>
    </location>
</feature>
<dbReference type="GO" id="GO:0005737">
    <property type="term" value="C:cytoplasm"/>
    <property type="evidence" value="ECO:0000318"/>
    <property type="project" value="GO_Central"/>
</dbReference>
<keyword evidence="8" id="KW-0175">Coiled coil</keyword>
<feature type="compositionally biased region" description="Polar residues" evidence="13">
    <location>
        <begin position="2040"/>
        <end position="2053"/>
    </location>
</feature>
<feature type="region of interest" description="Disordered" evidence="13">
    <location>
        <begin position="3221"/>
        <end position="3251"/>
    </location>
</feature>
<evidence type="ECO:0000256" key="10">
    <source>
        <dbReference type="ARBA" id="ARBA00037833"/>
    </source>
</evidence>
<dbReference type="InterPro" id="IPR043136">
    <property type="entry name" value="B30.2/SPRY_sf"/>
</dbReference>
<feature type="region of interest" description="Disordered" evidence="13">
    <location>
        <begin position="1"/>
        <end position="202"/>
    </location>
</feature>
<reference evidence="19" key="1">
    <citation type="journal article" date="2012" name="Nat. Commun.">
        <title>Quantitative maps of protein phosphorylation sites across 14 different rat organs and tissues.</title>
        <authorList>
            <person name="Lundby A."/>
            <person name="Secher A."/>
            <person name="Lage K."/>
            <person name="Nordsborg N.B."/>
            <person name="Dmytriyev A."/>
            <person name="Lundby C."/>
            <person name="Olsen J.V."/>
        </authorList>
    </citation>
    <scope>IDENTIFICATION BY MASS SPECTROMETRY [LARGE SCALE ANALYSIS]</scope>
</reference>
<protein>
    <recommendedName>
        <fullName evidence="11">Cardiomyopathy-associated protein 5</fullName>
    </recommendedName>
    <alternativeName>
        <fullName evidence="12">Myospryn</fullName>
    </alternativeName>
</protein>
<dbReference type="Gene3D" id="2.60.40.10">
    <property type="entry name" value="Immunoglobulins"/>
    <property type="match status" value="2"/>
</dbReference>
<evidence type="ECO:0000256" key="13">
    <source>
        <dbReference type="SAM" id="MobiDB-lite"/>
    </source>
</evidence>
<evidence type="ECO:0000256" key="9">
    <source>
        <dbReference type="ARBA" id="ARBA00023242"/>
    </source>
</evidence>
<feature type="domain" description="Fibronectin type-III" evidence="15">
    <location>
        <begin position="3680"/>
        <end position="3772"/>
    </location>
</feature>
<feature type="compositionally biased region" description="Basic and acidic residues" evidence="13">
    <location>
        <begin position="2422"/>
        <end position="2453"/>
    </location>
</feature>
<evidence type="ECO:0000256" key="7">
    <source>
        <dbReference type="ARBA" id="ARBA00022951"/>
    </source>
</evidence>
<feature type="compositionally biased region" description="Basic and acidic residues" evidence="13">
    <location>
        <begin position="2714"/>
        <end position="2726"/>
    </location>
</feature>
<dbReference type="PANTHER" id="PTHR24099">
    <property type="entry name" value="E3 UBIQUITIN-PROTEIN LIGASE TRIM36-RELATED"/>
    <property type="match status" value="1"/>
</dbReference>
<feature type="region of interest" description="Disordered" evidence="13">
    <location>
        <begin position="3339"/>
        <end position="3376"/>
    </location>
</feature>
<dbReference type="InParanoid" id="M0R557"/>
<feature type="compositionally biased region" description="Basic and acidic residues" evidence="13">
    <location>
        <begin position="1779"/>
        <end position="1797"/>
    </location>
</feature>
<feature type="compositionally biased region" description="Basic and acidic residues" evidence="13">
    <location>
        <begin position="2687"/>
        <end position="2697"/>
    </location>
</feature>
<feature type="region of interest" description="Disordered" evidence="13">
    <location>
        <begin position="2111"/>
        <end position="2177"/>
    </location>
</feature>
<feature type="region of interest" description="Disordered" evidence="13">
    <location>
        <begin position="965"/>
        <end position="1250"/>
    </location>
</feature>
<evidence type="ECO:0000313" key="18">
    <source>
        <dbReference type="RGD" id="1582992"/>
    </source>
</evidence>
<feature type="region of interest" description="Disordered" evidence="13">
    <location>
        <begin position="2027"/>
        <end position="2062"/>
    </location>
</feature>
<evidence type="ECO:0000256" key="1">
    <source>
        <dbReference type="ARBA" id="ARBA00004123"/>
    </source>
</evidence>
<feature type="compositionally biased region" description="Basic and acidic residues" evidence="13">
    <location>
        <begin position="3339"/>
        <end position="3366"/>
    </location>
</feature>
<dbReference type="Pfam" id="PF00622">
    <property type="entry name" value="SPRY"/>
    <property type="match status" value="1"/>
</dbReference>
<keyword evidence="7" id="KW-0703">Sarcoplasmic reticulum</keyword>
<feature type="region of interest" description="Disordered" evidence="13">
    <location>
        <begin position="2206"/>
        <end position="2228"/>
    </location>
</feature>
<evidence type="ECO:0000259" key="14">
    <source>
        <dbReference type="PROSITE" id="PS50188"/>
    </source>
</evidence>
<feature type="compositionally biased region" description="Basic and acidic residues" evidence="13">
    <location>
        <begin position="2978"/>
        <end position="2990"/>
    </location>
</feature>
<dbReference type="GO" id="GO:0070885">
    <property type="term" value="P:negative regulation of calcineurin-NFAT signaling cascade"/>
    <property type="evidence" value="ECO:0000266"/>
    <property type="project" value="RGD"/>
</dbReference>
<dbReference type="GeneID" id="688915"/>
<dbReference type="RGD" id="1582992">
    <property type="gene designation" value="Cmya5"/>
</dbReference>
<dbReference type="InterPro" id="IPR003877">
    <property type="entry name" value="SPRY_dom"/>
</dbReference>
<dbReference type="GO" id="GO:0042802">
    <property type="term" value="F:identical protein binding"/>
    <property type="evidence" value="ECO:0000266"/>
    <property type="project" value="RGD"/>
</dbReference>
<feature type="compositionally biased region" description="Basic and acidic residues" evidence="13">
    <location>
        <begin position="2494"/>
        <end position="2546"/>
    </location>
</feature>
<keyword evidence="9" id="KW-0539">Nucleus</keyword>
<organism evidence="16 17">
    <name type="scientific">Rattus norvegicus</name>
    <name type="common">Rat</name>
    <dbReference type="NCBI Taxonomy" id="10116"/>
    <lineage>
        <taxon>Eukaryota</taxon>
        <taxon>Metazoa</taxon>
        <taxon>Chordata</taxon>
        <taxon>Craniata</taxon>
        <taxon>Vertebrata</taxon>
        <taxon>Euteleostomi</taxon>
        <taxon>Mammalia</taxon>
        <taxon>Eutheria</taxon>
        <taxon>Euarchontoglires</taxon>
        <taxon>Glires</taxon>
        <taxon>Rodentia</taxon>
        <taxon>Myomorpha</taxon>
        <taxon>Muroidea</taxon>
        <taxon>Muridae</taxon>
        <taxon>Murinae</taxon>
        <taxon>Rattus</taxon>
    </lineage>
</organism>
<evidence type="ECO:0000256" key="2">
    <source>
        <dbReference type="ARBA" id="ARBA00004369"/>
    </source>
</evidence>
<feature type="region of interest" description="Disordered" evidence="13">
    <location>
        <begin position="2876"/>
        <end position="2930"/>
    </location>
</feature>
<dbReference type="Proteomes" id="UP000002494">
    <property type="component" value="Chromosome 2"/>
</dbReference>